<gene>
    <name evidence="1" type="ORF">CCUS01_04646</name>
</gene>
<comment type="caution">
    <text evidence="1">The sequence shown here is derived from an EMBL/GenBank/DDBJ whole genome shotgun (WGS) entry which is preliminary data.</text>
</comment>
<dbReference type="Proteomes" id="UP001239213">
    <property type="component" value="Unassembled WGS sequence"/>
</dbReference>
<name>A0AAI9Y5S6_9PEZI</name>
<organism evidence="1 2">
    <name type="scientific">Colletotrichum cuscutae</name>
    <dbReference type="NCBI Taxonomy" id="1209917"/>
    <lineage>
        <taxon>Eukaryota</taxon>
        <taxon>Fungi</taxon>
        <taxon>Dikarya</taxon>
        <taxon>Ascomycota</taxon>
        <taxon>Pezizomycotina</taxon>
        <taxon>Sordariomycetes</taxon>
        <taxon>Hypocreomycetidae</taxon>
        <taxon>Glomerellales</taxon>
        <taxon>Glomerellaceae</taxon>
        <taxon>Colletotrichum</taxon>
        <taxon>Colletotrichum acutatum species complex</taxon>
    </lineage>
</organism>
<protein>
    <submittedName>
        <fullName evidence="1">Uncharacterized protein</fullName>
    </submittedName>
</protein>
<dbReference type="AlphaFoldDB" id="A0AAI9Y5S6"/>
<dbReference type="EMBL" id="MPDP01000113">
    <property type="protein sequence ID" value="KAK1479517.1"/>
    <property type="molecule type" value="Genomic_DNA"/>
</dbReference>
<proteinExistence type="predicted"/>
<accession>A0AAI9Y5S6</accession>
<sequence length="105" mass="11968">MLQIRGTTGFQQSKTPTGLAKSSFILACLMQKNIMDERAQINHYFGSRYRLHGISAQYQLCFFSRFPSSFLTFPPAKFTTTDQLTAINDPLYQARLQPRTHNSAT</sequence>
<reference evidence="1" key="1">
    <citation type="submission" date="2016-11" db="EMBL/GenBank/DDBJ databases">
        <title>The genome sequence of Colletotrichum cuscutae.</title>
        <authorList>
            <person name="Baroncelli R."/>
        </authorList>
    </citation>
    <scope>NUCLEOTIDE SEQUENCE</scope>
    <source>
        <strain evidence="1">IMI 304802</strain>
    </source>
</reference>
<evidence type="ECO:0000313" key="1">
    <source>
        <dbReference type="EMBL" id="KAK1479517.1"/>
    </source>
</evidence>
<keyword evidence="2" id="KW-1185">Reference proteome</keyword>
<evidence type="ECO:0000313" key="2">
    <source>
        <dbReference type="Proteomes" id="UP001239213"/>
    </source>
</evidence>